<name>A0AAU7BPF3_9FLAO</name>
<reference evidence="2" key="1">
    <citation type="submission" date="2024-05" db="EMBL/GenBank/DDBJ databases">
        <title>Pontimicrobium maritimus sp. nov., isolated form sea water.</title>
        <authorList>
            <person name="Muhammad N."/>
            <person name="Vuong T.Q."/>
            <person name="Han H.L."/>
            <person name="Kim S.-G."/>
        </authorList>
    </citation>
    <scope>NUCLEOTIDE SEQUENCE</scope>
    <source>
        <strain evidence="2">SW4</strain>
    </source>
</reference>
<dbReference type="AlphaFoldDB" id="A0AAU7BPF3"/>
<dbReference type="SUPFAM" id="SSF48452">
    <property type="entry name" value="TPR-like"/>
    <property type="match status" value="1"/>
</dbReference>
<dbReference type="Gene3D" id="1.25.40.10">
    <property type="entry name" value="Tetratricopeptide repeat domain"/>
    <property type="match status" value="1"/>
</dbReference>
<dbReference type="EMBL" id="CP157199">
    <property type="protein sequence ID" value="XBG60184.1"/>
    <property type="molecule type" value="Genomic_DNA"/>
</dbReference>
<dbReference type="RefSeq" id="WP_347922369.1">
    <property type="nucleotide sequence ID" value="NZ_CP157199.1"/>
</dbReference>
<gene>
    <name evidence="2" type="ORF">ABGB03_09990</name>
</gene>
<keyword evidence="1" id="KW-1133">Transmembrane helix</keyword>
<evidence type="ECO:0000256" key="1">
    <source>
        <dbReference type="SAM" id="Phobius"/>
    </source>
</evidence>
<accession>A0AAU7BPF3</accession>
<keyword evidence="1" id="KW-0472">Membrane</keyword>
<dbReference type="InterPro" id="IPR011990">
    <property type="entry name" value="TPR-like_helical_dom_sf"/>
</dbReference>
<dbReference type="PIRSF" id="PIRSF030959">
    <property type="entry name" value="UCP030959"/>
    <property type="match status" value="1"/>
</dbReference>
<keyword evidence="1" id="KW-0812">Transmembrane</keyword>
<proteinExistence type="predicted"/>
<organism evidence="2">
    <name type="scientific">Pontimicrobium sp. SW4</name>
    <dbReference type="NCBI Taxonomy" id="3153519"/>
    <lineage>
        <taxon>Bacteria</taxon>
        <taxon>Pseudomonadati</taxon>
        <taxon>Bacteroidota</taxon>
        <taxon>Flavobacteriia</taxon>
        <taxon>Flavobacteriales</taxon>
        <taxon>Flavobacteriaceae</taxon>
        <taxon>Pontimicrobium</taxon>
    </lineage>
</organism>
<evidence type="ECO:0008006" key="3">
    <source>
        <dbReference type="Google" id="ProtNLM"/>
    </source>
</evidence>
<feature type="transmembrane region" description="Helical" evidence="1">
    <location>
        <begin position="24"/>
        <end position="44"/>
    </location>
</feature>
<sequence>MYFYLTIALQVFCIYHLYKNRNDYYWYFVIIFLPVLGCLIYIITQVYSRRDTEKITSEIATIINPTKKVKDLERILEFSETFQNRVNLADAYLEIGDFINAKVNYLKAQEDNFKIDLYVAKQLIECFYKLNNYKEVVTYSKNIRDHIEFKKSSTQFYYGLSLKELGEIEEAETQLRVLDQRYSNYNERVALAKFLIEIDKKEDAQELLNEIYAESKNMTRPNRNKYRFTIIEVENLLKTV</sequence>
<protein>
    <recommendedName>
        <fullName evidence="3">Cardiolipin synthase N-terminal domain-containing protein</fullName>
    </recommendedName>
</protein>
<evidence type="ECO:0000313" key="2">
    <source>
        <dbReference type="EMBL" id="XBG60184.1"/>
    </source>
</evidence>
<dbReference type="InterPro" id="IPR014562">
    <property type="entry name" value="UCP030959_TPR_rpt-cont"/>
</dbReference>